<reference evidence="1 2" key="1">
    <citation type="submission" date="2021-01" db="EMBL/GenBank/DDBJ databases">
        <title>Whole genome shotgun sequence of Actinoplanes deccanensis NBRC 13994.</title>
        <authorList>
            <person name="Komaki H."/>
            <person name="Tamura T."/>
        </authorList>
    </citation>
    <scope>NUCLEOTIDE SEQUENCE [LARGE SCALE GENOMIC DNA]</scope>
    <source>
        <strain evidence="1 2">NBRC 13994</strain>
    </source>
</reference>
<evidence type="ECO:0000313" key="1">
    <source>
        <dbReference type="EMBL" id="GID71453.1"/>
    </source>
</evidence>
<comment type="caution">
    <text evidence="1">The sequence shown here is derived from an EMBL/GenBank/DDBJ whole genome shotgun (WGS) entry which is preliminary data.</text>
</comment>
<sequence>MLAGNTPVLVHNDGWNIDPAKSTAVMRGGPFGAMYYQQVPDSKGNVLWWSPDKADHGGSSWKVFRETATGLEWISDADQNGDFMQNKHKGEKGKFISFKDLKSVKVKGLGSALGGCK</sequence>
<dbReference type="Proteomes" id="UP000609879">
    <property type="component" value="Unassembled WGS sequence"/>
</dbReference>
<organism evidence="1 2">
    <name type="scientific">Paractinoplanes deccanensis</name>
    <dbReference type="NCBI Taxonomy" id="113561"/>
    <lineage>
        <taxon>Bacteria</taxon>
        <taxon>Bacillati</taxon>
        <taxon>Actinomycetota</taxon>
        <taxon>Actinomycetes</taxon>
        <taxon>Micromonosporales</taxon>
        <taxon>Micromonosporaceae</taxon>
        <taxon>Paractinoplanes</taxon>
    </lineage>
</organism>
<keyword evidence="2" id="KW-1185">Reference proteome</keyword>
<dbReference type="EMBL" id="BOMI01000002">
    <property type="protein sequence ID" value="GID71453.1"/>
    <property type="molecule type" value="Genomic_DNA"/>
</dbReference>
<protein>
    <submittedName>
        <fullName evidence="1">Uncharacterized protein</fullName>
    </submittedName>
</protein>
<accession>A0ABQ3XUN7</accession>
<dbReference type="RefSeq" id="WP_203759376.1">
    <property type="nucleotide sequence ID" value="NZ_BAAABO010000004.1"/>
</dbReference>
<proteinExistence type="predicted"/>
<gene>
    <name evidence="1" type="ORF">Ade02nite_00940</name>
</gene>
<name>A0ABQ3XUN7_9ACTN</name>
<evidence type="ECO:0000313" key="2">
    <source>
        <dbReference type="Proteomes" id="UP000609879"/>
    </source>
</evidence>